<dbReference type="PANTHER" id="PTHR24188">
    <property type="entry name" value="ANKYRIN REPEAT PROTEIN"/>
    <property type="match status" value="1"/>
</dbReference>
<evidence type="ECO:0008006" key="7">
    <source>
        <dbReference type="Google" id="ProtNLM"/>
    </source>
</evidence>
<feature type="region of interest" description="Disordered" evidence="4">
    <location>
        <begin position="289"/>
        <end position="314"/>
    </location>
</feature>
<dbReference type="AlphaFoldDB" id="A0AA85JYA0"/>
<evidence type="ECO:0000256" key="3">
    <source>
        <dbReference type="PROSITE-ProRule" id="PRU00023"/>
    </source>
</evidence>
<keyword evidence="1" id="KW-0677">Repeat</keyword>
<feature type="repeat" description="ANK" evidence="3">
    <location>
        <begin position="145"/>
        <end position="177"/>
    </location>
</feature>
<keyword evidence="2 3" id="KW-0040">ANK repeat</keyword>
<evidence type="ECO:0000313" key="5">
    <source>
        <dbReference type="Proteomes" id="UP000050795"/>
    </source>
</evidence>
<feature type="compositionally biased region" description="Polar residues" evidence="4">
    <location>
        <begin position="397"/>
        <end position="413"/>
    </location>
</feature>
<feature type="compositionally biased region" description="Polar residues" evidence="4">
    <location>
        <begin position="289"/>
        <end position="307"/>
    </location>
</feature>
<dbReference type="PANTHER" id="PTHR24188:SF29">
    <property type="entry name" value="GH09064P"/>
    <property type="match status" value="1"/>
</dbReference>
<dbReference type="Gene3D" id="1.25.40.20">
    <property type="entry name" value="Ankyrin repeat-containing domain"/>
    <property type="match status" value="2"/>
</dbReference>
<dbReference type="Pfam" id="PF12796">
    <property type="entry name" value="Ank_2"/>
    <property type="match status" value="1"/>
</dbReference>
<dbReference type="InterPro" id="IPR036770">
    <property type="entry name" value="Ankyrin_rpt-contain_sf"/>
</dbReference>
<feature type="repeat" description="ANK" evidence="3">
    <location>
        <begin position="112"/>
        <end position="144"/>
    </location>
</feature>
<sequence length="441" mass="50105">MAISNEEIISEELHSLFHDACEDGNIRMCRTLIEIGRVDVNLTDRLDFAPIHKSVFSGNLKLTSLLLRCGADVNQCDRQGYTGLHRASCNGFYKLVKCLCYYGANPNSQNEDGATPLHLAARYGHKKSCRILVCYGSDINVQNNLGHTPLHVATLHNQRRIVTMLLNLHARIDLVDAKLDNPMHIAVSMGHRDILKQLLRVNKDRMELGCFSRDTSRPDENIDIRQMTNAEDNKSIDIAFGERRHEIINIMKADLKEKHEVSKYSYYRLHPAVLALEDICNLRRNSMNPANNDMNTSLQSSNGSDDTTSSEEDLPTMICNRGEKWRCSDNKNLKCKYIHNNLNETTLSSNTPDSSQDEDFEKDKFNESPRESIHDEAIISTGTRFKPYCKVCSRNMQNESDSLTSNKPSTSNSPRKESTKSNWFGRLLSKIFKIKKKSSAK</sequence>
<protein>
    <recommendedName>
        <fullName evidence="7">ANK_REP_REGION domain-containing protein</fullName>
    </recommendedName>
</protein>
<dbReference type="SUPFAM" id="SSF48403">
    <property type="entry name" value="Ankyrin repeat"/>
    <property type="match status" value="1"/>
</dbReference>
<evidence type="ECO:0000256" key="1">
    <source>
        <dbReference type="ARBA" id="ARBA00022737"/>
    </source>
</evidence>
<evidence type="ECO:0000256" key="4">
    <source>
        <dbReference type="SAM" id="MobiDB-lite"/>
    </source>
</evidence>
<reference evidence="6" key="2">
    <citation type="submission" date="2023-11" db="UniProtKB">
        <authorList>
            <consortium name="WormBaseParasite"/>
        </authorList>
    </citation>
    <scope>IDENTIFICATION</scope>
</reference>
<feature type="region of interest" description="Disordered" evidence="4">
    <location>
        <begin position="344"/>
        <end position="373"/>
    </location>
</feature>
<keyword evidence="5" id="KW-1185">Reference proteome</keyword>
<dbReference type="PROSITE" id="PS50297">
    <property type="entry name" value="ANK_REP_REGION"/>
    <property type="match status" value="4"/>
</dbReference>
<dbReference type="Proteomes" id="UP000050795">
    <property type="component" value="Unassembled WGS sequence"/>
</dbReference>
<feature type="repeat" description="ANK" evidence="3">
    <location>
        <begin position="79"/>
        <end position="111"/>
    </location>
</feature>
<dbReference type="Pfam" id="PF13637">
    <property type="entry name" value="Ank_4"/>
    <property type="match status" value="1"/>
</dbReference>
<feature type="compositionally biased region" description="Basic and acidic residues" evidence="4">
    <location>
        <begin position="361"/>
        <end position="373"/>
    </location>
</feature>
<dbReference type="WBParaSite" id="TREG1_6570.1">
    <property type="protein sequence ID" value="TREG1_6570.1"/>
    <property type="gene ID" value="TREG1_6570"/>
</dbReference>
<dbReference type="InterPro" id="IPR002110">
    <property type="entry name" value="Ankyrin_rpt"/>
</dbReference>
<dbReference type="PROSITE" id="PS50088">
    <property type="entry name" value="ANK_REPEAT"/>
    <property type="match status" value="4"/>
</dbReference>
<accession>A0AA85JYA0</accession>
<organism evidence="5 6">
    <name type="scientific">Trichobilharzia regenti</name>
    <name type="common">Nasal bird schistosome</name>
    <dbReference type="NCBI Taxonomy" id="157069"/>
    <lineage>
        <taxon>Eukaryota</taxon>
        <taxon>Metazoa</taxon>
        <taxon>Spiralia</taxon>
        <taxon>Lophotrochozoa</taxon>
        <taxon>Platyhelminthes</taxon>
        <taxon>Trematoda</taxon>
        <taxon>Digenea</taxon>
        <taxon>Strigeidida</taxon>
        <taxon>Schistosomatoidea</taxon>
        <taxon>Schistosomatidae</taxon>
        <taxon>Trichobilharzia</taxon>
    </lineage>
</organism>
<proteinExistence type="predicted"/>
<evidence type="ECO:0000256" key="2">
    <source>
        <dbReference type="ARBA" id="ARBA00023043"/>
    </source>
</evidence>
<dbReference type="Pfam" id="PF00023">
    <property type="entry name" value="Ank"/>
    <property type="match status" value="1"/>
</dbReference>
<feature type="region of interest" description="Disordered" evidence="4">
    <location>
        <begin position="397"/>
        <end position="422"/>
    </location>
</feature>
<feature type="repeat" description="ANK" evidence="3">
    <location>
        <begin position="46"/>
        <end position="78"/>
    </location>
</feature>
<evidence type="ECO:0000313" key="6">
    <source>
        <dbReference type="WBParaSite" id="TREG1_6570.1"/>
    </source>
</evidence>
<reference evidence="5" key="1">
    <citation type="submission" date="2022-06" db="EMBL/GenBank/DDBJ databases">
        <authorList>
            <person name="Berger JAMES D."/>
            <person name="Berger JAMES D."/>
        </authorList>
    </citation>
    <scope>NUCLEOTIDE SEQUENCE [LARGE SCALE GENOMIC DNA]</scope>
</reference>
<dbReference type="SMART" id="SM00248">
    <property type="entry name" value="ANK"/>
    <property type="match status" value="6"/>
</dbReference>
<name>A0AA85JYA0_TRIRE</name>